<feature type="region of interest" description="Disordered" evidence="1">
    <location>
        <begin position="1"/>
        <end position="26"/>
    </location>
</feature>
<dbReference type="OrthoDB" id="5667at2759"/>
<protein>
    <recommendedName>
        <fullName evidence="4">Major facilitator superfamily domain general substrate transporter</fullName>
    </recommendedName>
</protein>
<sequence>MGKSSQNSSETVLSEPESFELSASPIPNPPPDGGLQAWLQVLGAHLLFFSSSGIVSAFGAFQTFYESHYLTSSSPSAISWIGTIQGFLLIVNIPNKRIFNLLTLAGYWCFHRARLRFRLPSHTHQYRSFLDNLWASHGQRIHGILSNTSFPWYLYRSWLWLSFHPKCGRRRNILQQQKSHRHRPCRSGWKYWRHHLPHRLPASYRRSWLRMGDPGYGVHRTHHSIRLAPCATAARPANQEARPGRH</sequence>
<evidence type="ECO:0008006" key="4">
    <source>
        <dbReference type="Google" id="ProtNLM"/>
    </source>
</evidence>
<dbReference type="AlphaFoldDB" id="K2RWU9"/>
<dbReference type="VEuPathDB" id="FungiDB:MPH_03499"/>
<feature type="compositionally biased region" description="Polar residues" evidence="1">
    <location>
        <begin position="1"/>
        <end position="12"/>
    </location>
</feature>
<reference evidence="2 3" key="1">
    <citation type="journal article" date="2012" name="BMC Genomics">
        <title>Tools to kill: Genome of one of the most destructive plant pathogenic fungi Macrophomina phaseolina.</title>
        <authorList>
            <person name="Islam M.S."/>
            <person name="Haque M.S."/>
            <person name="Islam M.M."/>
            <person name="Emdad E.M."/>
            <person name="Halim A."/>
            <person name="Hossen Q.M.M."/>
            <person name="Hossain M.Z."/>
            <person name="Ahmed B."/>
            <person name="Rahim S."/>
            <person name="Rahman M.S."/>
            <person name="Alam M.M."/>
            <person name="Hou S."/>
            <person name="Wan X."/>
            <person name="Saito J.A."/>
            <person name="Alam M."/>
        </authorList>
    </citation>
    <scope>NUCLEOTIDE SEQUENCE [LARGE SCALE GENOMIC DNA]</scope>
    <source>
        <strain evidence="2 3">MS6</strain>
    </source>
</reference>
<gene>
    <name evidence="2" type="ORF">MPH_03499</name>
</gene>
<dbReference type="Proteomes" id="UP000007129">
    <property type="component" value="Unassembled WGS sequence"/>
</dbReference>
<dbReference type="EMBL" id="AHHD01000164">
    <property type="protein sequence ID" value="EKG19238.1"/>
    <property type="molecule type" value="Genomic_DNA"/>
</dbReference>
<evidence type="ECO:0000313" key="3">
    <source>
        <dbReference type="Proteomes" id="UP000007129"/>
    </source>
</evidence>
<accession>K2RWU9</accession>
<evidence type="ECO:0000256" key="1">
    <source>
        <dbReference type="SAM" id="MobiDB-lite"/>
    </source>
</evidence>
<name>K2RWU9_MACPH</name>
<evidence type="ECO:0000313" key="2">
    <source>
        <dbReference type="EMBL" id="EKG19238.1"/>
    </source>
</evidence>
<organism evidence="2 3">
    <name type="scientific">Macrophomina phaseolina (strain MS6)</name>
    <name type="common">Charcoal rot fungus</name>
    <dbReference type="NCBI Taxonomy" id="1126212"/>
    <lineage>
        <taxon>Eukaryota</taxon>
        <taxon>Fungi</taxon>
        <taxon>Dikarya</taxon>
        <taxon>Ascomycota</taxon>
        <taxon>Pezizomycotina</taxon>
        <taxon>Dothideomycetes</taxon>
        <taxon>Dothideomycetes incertae sedis</taxon>
        <taxon>Botryosphaeriales</taxon>
        <taxon>Botryosphaeriaceae</taxon>
        <taxon>Macrophomina</taxon>
    </lineage>
</organism>
<comment type="caution">
    <text evidence="2">The sequence shown here is derived from an EMBL/GenBank/DDBJ whole genome shotgun (WGS) entry which is preliminary data.</text>
</comment>
<dbReference type="InParanoid" id="K2RWU9"/>
<dbReference type="HOGENOM" id="CLU_1129232_0_0_1"/>
<proteinExistence type="predicted"/>